<dbReference type="GO" id="GO:0033528">
    <property type="term" value="P:S-methylmethionine cycle"/>
    <property type="evidence" value="ECO:0007669"/>
    <property type="project" value="TreeGrafter"/>
</dbReference>
<evidence type="ECO:0000313" key="8">
    <source>
        <dbReference type="EMBL" id="QQB15659.1"/>
    </source>
</evidence>
<name>A0A7T4A1N3_9MICO</name>
<feature type="binding site" evidence="5 6">
    <location>
        <position position="219"/>
    </location>
    <ligand>
        <name>Zn(2+)</name>
        <dbReference type="ChEBI" id="CHEBI:29105"/>
    </ligand>
</feature>
<gene>
    <name evidence="8" type="primary">mmuM</name>
    <name evidence="8" type="ORF">I6H47_06965</name>
</gene>
<protein>
    <submittedName>
        <fullName evidence="8">Homocysteine S-methyltransferase</fullName>
        <ecNumber evidence="8">2.1.1.10</ecNumber>
    </submittedName>
</protein>
<dbReference type="NCBIfam" id="NF007020">
    <property type="entry name" value="PRK09485.1"/>
    <property type="match status" value="1"/>
</dbReference>
<accession>A0A7T4A1N3</accession>
<dbReference type="GO" id="GO:0009086">
    <property type="term" value="P:methionine biosynthetic process"/>
    <property type="evidence" value="ECO:0007669"/>
    <property type="project" value="InterPro"/>
</dbReference>
<dbReference type="Pfam" id="PF02574">
    <property type="entry name" value="S-methyl_trans"/>
    <property type="match status" value="1"/>
</dbReference>
<dbReference type="AlphaFoldDB" id="A0A7T4A1N3"/>
<dbReference type="PANTHER" id="PTHR46015">
    <property type="entry name" value="ZGC:172121"/>
    <property type="match status" value="1"/>
</dbReference>
<sequence>MAPTVSAVLDASSRPTVLDGGLGTALEARGLDLDHDLWSAALLRDRPEILAEVHAAFAAAGARVLTTASYQISPLGLARAGLSPAAGRALITDSVAVAREAAAGAALIAGSVGPYGAALGDGSEYTGAYRLTAAEFAAFHRPRIAALVDSGVDVLALETQPSLPEIHVLAELVDAHAVPAWLTVTLSADGTHLPDGTPLSTVAEAVAGTPLIRGLGVNCVRPSLVAPALAALGRATDLPLVAYPNSGETYDAATMTWRTGTATPAAWPVQTWTRLGARLIGGCCRTTPDDIAVLARRLRASSPD</sequence>
<feature type="domain" description="Hcy-binding" evidence="7">
    <location>
        <begin position="4"/>
        <end position="298"/>
    </location>
</feature>
<evidence type="ECO:0000256" key="1">
    <source>
        <dbReference type="ARBA" id="ARBA00022603"/>
    </source>
</evidence>
<dbReference type="RefSeq" id="WP_198500605.1">
    <property type="nucleotide sequence ID" value="NZ_CP065989.1"/>
</dbReference>
<comment type="cofactor">
    <cofactor evidence="5">
        <name>Zn(2+)</name>
        <dbReference type="ChEBI" id="CHEBI:29105"/>
    </cofactor>
    <text evidence="5">Binds 1 zinc ion per subunit.</text>
</comment>
<reference evidence="8 9" key="1">
    <citation type="submission" date="2020-12" db="EMBL/GenBank/DDBJ databases">
        <title>FDA dAtabase for Regulatory Grade micrObial Sequences (FDA-ARGOS): Supporting development and validation of Infectious Disease Dx tests.</title>
        <authorList>
            <person name="Sproer C."/>
            <person name="Gronow S."/>
            <person name="Severitt S."/>
            <person name="Schroder I."/>
            <person name="Tallon L."/>
            <person name="Sadzewicz L."/>
            <person name="Zhao X."/>
            <person name="Boylan J."/>
            <person name="Ott S."/>
            <person name="Bowen H."/>
            <person name="Vavikolanu K."/>
            <person name="Mehta A."/>
            <person name="Aluvathingal J."/>
            <person name="Nadendla S."/>
            <person name="Lowell S."/>
            <person name="Myers T."/>
            <person name="Yan Y."/>
            <person name="Sichtig H."/>
        </authorList>
    </citation>
    <scope>NUCLEOTIDE SEQUENCE [LARGE SCALE GENOMIC DNA]</scope>
    <source>
        <strain evidence="8 9">FDAARGOS_990</strain>
    </source>
</reference>
<dbReference type="GO" id="GO:0008270">
    <property type="term" value="F:zinc ion binding"/>
    <property type="evidence" value="ECO:0007669"/>
    <property type="project" value="InterPro"/>
</dbReference>
<dbReference type="SUPFAM" id="SSF82282">
    <property type="entry name" value="Homocysteine S-methyltransferase"/>
    <property type="match status" value="1"/>
</dbReference>
<evidence type="ECO:0000259" key="7">
    <source>
        <dbReference type="PROSITE" id="PS50970"/>
    </source>
</evidence>
<proteinExistence type="predicted"/>
<dbReference type="EC" id="2.1.1.10" evidence="8"/>
<organism evidence="8 9">
    <name type="scientific">Brevibacterium casei</name>
    <dbReference type="NCBI Taxonomy" id="33889"/>
    <lineage>
        <taxon>Bacteria</taxon>
        <taxon>Bacillati</taxon>
        <taxon>Actinomycetota</taxon>
        <taxon>Actinomycetes</taxon>
        <taxon>Micrococcales</taxon>
        <taxon>Brevibacteriaceae</taxon>
        <taxon>Brevibacterium</taxon>
    </lineage>
</organism>
<dbReference type="Proteomes" id="UP000595374">
    <property type="component" value="Chromosome"/>
</dbReference>
<evidence type="ECO:0000313" key="9">
    <source>
        <dbReference type="Proteomes" id="UP000595374"/>
    </source>
</evidence>
<dbReference type="PANTHER" id="PTHR46015:SF1">
    <property type="entry name" value="HOMOCYSTEINE S-METHYLTRANSFERASE-LIKE ISOFORM 1"/>
    <property type="match status" value="1"/>
</dbReference>
<dbReference type="InterPro" id="IPR051486">
    <property type="entry name" value="Hcy_S-methyltransferase"/>
</dbReference>
<dbReference type="PROSITE" id="PS50970">
    <property type="entry name" value="HCY"/>
    <property type="match status" value="1"/>
</dbReference>
<evidence type="ECO:0000256" key="3">
    <source>
        <dbReference type="ARBA" id="ARBA00022723"/>
    </source>
</evidence>
<evidence type="ECO:0000256" key="6">
    <source>
        <dbReference type="PROSITE-ProRule" id="PRU00333"/>
    </source>
</evidence>
<evidence type="ECO:0000256" key="4">
    <source>
        <dbReference type="ARBA" id="ARBA00022833"/>
    </source>
</evidence>
<dbReference type="GO" id="GO:0032259">
    <property type="term" value="P:methylation"/>
    <property type="evidence" value="ECO:0007669"/>
    <property type="project" value="UniProtKB-KW"/>
</dbReference>
<keyword evidence="2 6" id="KW-0808">Transferase</keyword>
<dbReference type="EMBL" id="CP065989">
    <property type="protein sequence ID" value="QQB15659.1"/>
    <property type="molecule type" value="Genomic_DNA"/>
</dbReference>
<dbReference type="GO" id="GO:0008898">
    <property type="term" value="F:S-adenosylmethionine-homocysteine S-methyltransferase activity"/>
    <property type="evidence" value="ECO:0007669"/>
    <property type="project" value="TreeGrafter"/>
</dbReference>
<dbReference type="InterPro" id="IPR003726">
    <property type="entry name" value="HCY_dom"/>
</dbReference>
<evidence type="ECO:0000256" key="2">
    <source>
        <dbReference type="ARBA" id="ARBA00022679"/>
    </source>
</evidence>
<dbReference type="PIRSF" id="PIRSF037505">
    <property type="entry name" value="Betaine_HMT"/>
    <property type="match status" value="1"/>
</dbReference>
<dbReference type="InterPro" id="IPR017226">
    <property type="entry name" value="BHMT-like"/>
</dbReference>
<evidence type="ECO:0000256" key="5">
    <source>
        <dbReference type="PIRSR" id="PIRSR037505-2"/>
    </source>
</evidence>
<dbReference type="Gene3D" id="3.20.20.330">
    <property type="entry name" value="Homocysteine-binding-like domain"/>
    <property type="match status" value="1"/>
</dbReference>
<keyword evidence="1 6" id="KW-0489">Methyltransferase</keyword>
<keyword evidence="3 5" id="KW-0479">Metal-binding</keyword>
<keyword evidence="4 5" id="KW-0862">Zinc</keyword>
<feature type="binding site" evidence="6">
    <location>
        <position position="283"/>
    </location>
    <ligand>
        <name>Zn(2+)</name>
        <dbReference type="ChEBI" id="CHEBI:29105"/>
    </ligand>
</feature>
<dbReference type="InterPro" id="IPR036589">
    <property type="entry name" value="HCY_dom_sf"/>
</dbReference>
<feature type="binding site" evidence="6">
    <location>
        <position position="284"/>
    </location>
    <ligand>
        <name>Zn(2+)</name>
        <dbReference type="ChEBI" id="CHEBI:29105"/>
    </ligand>
</feature>